<protein>
    <submittedName>
        <fullName evidence="1">Uncharacterized protein</fullName>
    </submittedName>
</protein>
<organism evidence="1 2">
    <name type="scientific">Ameca splendens</name>
    <dbReference type="NCBI Taxonomy" id="208324"/>
    <lineage>
        <taxon>Eukaryota</taxon>
        <taxon>Metazoa</taxon>
        <taxon>Chordata</taxon>
        <taxon>Craniata</taxon>
        <taxon>Vertebrata</taxon>
        <taxon>Euteleostomi</taxon>
        <taxon>Actinopterygii</taxon>
        <taxon>Neopterygii</taxon>
        <taxon>Teleostei</taxon>
        <taxon>Neoteleostei</taxon>
        <taxon>Acanthomorphata</taxon>
        <taxon>Ovalentaria</taxon>
        <taxon>Atherinomorphae</taxon>
        <taxon>Cyprinodontiformes</taxon>
        <taxon>Goodeidae</taxon>
        <taxon>Ameca</taxon>
    </lineage>
</organism>
<proteinExistence type="predicted"/>
<evidence type="ECO:0000313" key="2">
    <source>
        <dbReference type="Proteomes" id="UP001469553"/>
    </source>
</evidence>
<name>A0ABV0ZAY5_9TELE</name>
<keyword evidence="2" id="KW-1185">Reference proteome</keyword>
<accession>A0ABV0ZAY5</accession>
<dbReference type="Proteomes" id="UP001469553">
    <property type="component" value="Unassembled WGS sequence"/>
</dbReference>
<comment type="caution">
    <text evidence="1">The sequence shown here is derived from an EMBL/GenBank/DDBJ whole genome shotgun (WGS) entry which is preliminary data.</text>
</comment>
<gene>
    <name evidence="1" type="ORF">AMECASPLE_013493</name>
</gene>
<reference evidence="1 2" key="1">
    <citation type="submission" date="2021-06" db="EMBL/GenBank/DDBJ databases">
        <authorList>
            <person name="Palmer J.M."/>
        </authorList>
    </citation>
    <scope>NUCLEOTIDE SEQUENCE [LARGE SCALE GENOMIC DNA]</scope>
    <source>
        <strain evidence="1 2">AS_MEX2019</strain>
        <tissue evidence="1">Muscle</tissue>
    </source>
</reference>
<dbReference type="EMBL" id="JAHRIP010057312">
    <property type="protein sequence ID" value="MEQ2303126.1"/>
    <property type="molecule type" value="Genomic_DNA"/>
</dbReference>
<sequence length="119" mass="13798">MTVICSKKYRQYQDQMTAKAYHQKITFCYQLKREENIGRSIVERISISTLFCAQQCIPARSTSKVDIICTINPTQSGTNLASSHLREAGTRFVFVIWETEQPPIEIMNVVQIKFKRLLH</sequence>
<evidence type="ECO:0000313" key="1">
    <source>
        <dbReference type="EMBL" id="MEQ2303126.1"/>
    </source>
</evidence>